<accession>A0A8J5T0Z9</accession>
<dbReference type="EMBL" id="JAAALK010000285">
    <property type="protein sequence ID" value="KAG8065556.1"/>
    <property type="molecule type" value="Genomic_DNA"/>
</dbReference>
<protein>
    <submittedName>
        <fullName evidence="1">Uncharacterized protein</fullName>
    </submittedName>
</protein>
<keyword evidence="2" id="KW-1185">Reference proteome</keyword>
<name>A0A8J5T0Z9_ZIZPA</name>
<gene>
    <name evidence="1" type="ORF">GUJ93_ZPchr0004g39135</name>
</gene>
<organism evidence="1 2">
    <name type="scientific">Zizania palustris</name>
    <name type="common">Northern wild rice</name>
    <dbReference type="NCBI Taxonomy" id="103762"/>
    <lineage>
        <taxon>Eukaryota</taxon>
        <taxon>Viridiplantae</taxon>
        <taxon>Streptophyta</taxon>
        <taxon>Embryophyta</taxon>
        <taxon>Tracheophyta</taxon>
        <taxon>Spermatophyta</taxon>
        <taxon>Magnoliopsida</taxon>
        <taxon>Liliopsida</taxon>
        <taxon>Poales</taxon>
        <taxon>Poaceae</taxon>
        <taxon>BOP clade</taxon>
        <taxon>Oryzoideae</taxon>
        <taxon>Oryzeae</taxon>
        <taxon>Zizaniinae</taxon>
        <taxon>Zizania</taxon>
    </lineage>
</organism>
<proteinExistence type="predicted"/>
<sequence>MPPPWPLPTRSAWPHSVFYIYHSASCTNLLPPWLHRTSLGVIGLLPDNLDDEVVTALHAQAVAVLNIKSMVRYTRPLHRQLHQVACALPHHPPLSQLRRSTLPILLEELTKNPRPLRLPLPSSPPAVGLLCSRSQQCHLLLAEATTPTTIAPATTASAVAIIRADRCFRSATP</sequence>
<reference evidence="1" key="2">
    <citation type="submission" date="2021-02" db="EMBL/GenBank/DDBJ databases">
        <authorList>
            <person name="Kimball J.A."/>
            <person name="Haas M.W."/>
            <person name="Macchietto M."/>
            <person name="Kono T."/>
            <person name="Duquette J."/>
            <person name="Shao M."/>
        </authorList>
    </citation>
    <scope>NUCLEOTIDE SEQUENCE</scope>
    <source>
        <tissue evidence="1">Fresh leaf tissue</tissue>
    </source>
</reference>
<reference evidence="1" key="1">
    <citation type="journal article" date="2021" name="bioRxiv">
        <title>Whole Genome Assembly and Annotation of Northern Wild Rice, Zizania palustris L., Supports a Whole Genome Duplication in the Zizania Genus.</title>
        <authorList>
            <person name="Haas M."/>
            <person name="Kono T."/>
            <person name="Macchietto M."/>
            <person name="Millas R."/>
            <person name="McGilp L."/>
            <person name="Shao M."/>
            <person name="Duquette J."/>
            <person name="Hirsch C.N."/>
            <person name="Kimball J."/>
        </authorList>
    </citation>
    <scope>NUCLEOTIDE SEQUENCE</scope>
    <source>
        <tissue evidence="1">Fresh leaf tissue</tissue>
    </source>
</reference>
<comment type="caution">
    <text evidence="1">The sequence shown here is derived from an EMBL/GenBank/DDBJ whole genome shotgun (WGS) entry which is preliminary data.</text>
</comment>
<dbReference type="AlphaFoldDB" id="A0A8J5T0Z9"/>
<evidence type="ECO:0000313" key="2">
    <source>
        <dbReference type="Proteomes" id="UP000729402"/>
    </source>
</evidence>
<evidence type="ECO:0000313" key="1">
    <source>
        <dbReference type="EMBL" id="KAG8065556.1"/>
    </source>
</evidence>
<dbReference type="Proteomes" id="UP000729402">
    <property type="component" value="Unassembled WGS sequence"/>
</dbReference>